<dbReference type="Pfam" id="PF11127">
    <property type="entry name" value="YgaP-like_TM"/>
    <property type="match status" value="1"/>
</dbReference>
<keyword evidence="1" id="KW-1133">Transmembrane helix</keyword>
<comment type="caution">
    <text evidence="3">The sequence shown here is derived from an EMBL/GenBank/DDBJ whole genome shotgun (WGS) entry which is preliminary data.</text>
</comment>
<evidence type="ECO:0000256" key="1">
    <source>
        <dbReference type="SAM" id="Phobius"/>
    </source>
</evidence>
<protein>
    <submittedName>
        <fullName evidence="3">DUF2892 domain-containing protein</fullName>
    </submittedName>
</protein>
<dbReference type="RefSeq" id="WP_311387048.1">
    <property type="nucleotide sequence ID" value="NZ_JAVRHU010000001.1"/>
</dbReference>
<evidence type="ECO:0000313" key="4">
    <source>
        <dbReference type="Proteomes" id="UP001250662"/>
    </source>
</evidence>
<evidence type="ECO:0000259" key="2">
    <source>
        <dbReference type="Pfam" id="PF11127"/>
    </source>
</evidence>
<accession>A0ABU3BF30</accession>
<name>A0ABU3BF30_9FLAO</name>
<reference evidence="3 4" key="1">
    <citation type="submission" date="2023-09" db="EMBL/GenBank/DDBJ databases">
        <authorList>
            <person name="Rey-Velasco X."/>
        </authorList>
    </citation>
    <scope>NUCLEOTIDE SEQUENCE [LARGE SCALE GENOMIC DNA]</scope>
    <source>
        <strain evidence="3 4">P007</strain>
    </source>
</reference>
<keyword evidence="1" id="KW-0812">Transmembrane</keyword>
<organism evidence="3 4">
    <name type="scientific">Croceitalea vernalis</name>
    <dbReference type="NCBI Taxonomy" id="3075599"/>
    <lineage>
        <taxon>Bacteria</taxon>
        <taxon>Pseudomonadati</taxon>
        <taxon>Bacteroidota</taxon>
        <taxon>Flavobacteriia</taxon>
        <taxon>Flavobacteriales</taxon>
        <taxon>Flavobacteriaceae</taxon>
        <taxon>Croceitalea</taxon>
    </lineage>
</organism>
<feature type="domain" description="Inner membrane protein YgaP-like transmembrane" evidence="2">
    <location>
        <begin position="1"/>
        <end position="67"/>
    </location>
</feature>
<gene>
    <name evidence="3" type="ORF">RM520_04005</name>
</gene>
<feature type="transmembrane region" description="Helical" evidence="1">
    <location>
        <begin position="35"/>
        <end position="59"/>
    </location>
</feature>
<feature type="transmembrane region" description="Helical" evidence="1">
    <location>
        <begin position="12"/>
        <end position="29"/>
    </location>
</feature>
<proteinExistence type="predicted"/>
<dbReference type="Proteomes" id="UP001250662">
    <property type="component" value="Unassembled WGS sequence"/>
</dbReference>
<keyword evidence="1" id="KW-0472">Membrane</keyword>
<dbReference type="EMBL" id="JAVRHU010000001">
    <property type="protein sequence ID" value="MDT0620775.1"/>
    <property type="molecule type" value="Genomic_DNA"/>
</dbReference>
<dbReference type="InterPro" id="IPR021309">
    <property type="entry name" value="YgaP-like_TM"/>
</dbReference>
<evidence type="ECO:0000313" key="3">
    <source>
        <dbReference type="EMBL" id="MDT0620775.1"/>
    </source>
</evidence>
<sequence>MKKNMGGVDRIVRFIVAFVVITLFYFNVIEGTLAYVLLALSGIFVLTSLVSFCPLYTIFGLNTCKVKN</sequence>
<keyword evidence="4" id="KW-1185">Reference proteome</keyword>